<dbReference type="SUPFAM" id="SSF53448">
    <property type="entry name" value="Nucleotide-diphospho-sugar transferases"/>
    <property type="match status" value="1"/>
</dbReference>
<keyword evidence="2" id="KW-0472">Membrane</keyword>
<dbReference type="Gene3D" id="3.90.550.10">
    <property type="entry name" value="Spore Coat Polysaccharide Biosynthesis Protein SpsA, Chain A"/>
    <property type="match status" value="1"/>
</dbReference>
<evidence type="ECO:0000313" key="4">
    <source>
        <dbReference type="Proteomes" id="UP000243528"/>
    </source>
</evidence>
<feature type="compositionally biased region" description="Basic residues" evidence="1">
    <location>
        <begin position="1272"/>
        <end position="1290"/>
    </location>
</feature>
<name>A0A2P8D3B3_9ACTN</name>
<feature type="transmembrane region" description="Helical" evidence="2">
    <location>
        <begin position="650"/>
        <end position="669"/>
    </location>
</feature>
<dbReference type="InterPro" id="IPR029044">
    <property type="entry name" value="Nucleotide-diphossugar_trans"/>
</dbReference>
<accession>A0A2P8D3B3</accession>
<feature type="transmembrane region" description="Helical" evidence="2">
    <location>
        <begin position="769"/>
        <end position="787"/>
    </location>
</feature>
<dbReference type="Pfam" id="PF13641">
    <property type="entry name" value="Glyco_tranf_2_3"/>
    <property type="match status" value="1"/>
</dbReference>
<feature type="transmembrane region" description="Helical" evidence="2">
    <location>
        <begin position="449"/>
        <end position="468"/>
    </location>
</feature>
<evidence type="ECO:0000313" key="3">
    <source>
        <dbReference type="EMBL" id="PSK91712.1"/>
    </source>
</evidence>
<evidence type="ECO:0000256" key="2">
    <source>
        <dbReference type="SAM" id="Phobius"/>
    </source>
</evidence>
<proteinExistence type="predicted"/>
<feature type="transmembrane region" description="Helical" evidence="2">
    <location>
        <begin position="807"/>
        <end position="828"/>
    </location>
</feature>
<gene>
    <name evidence="3" type="ORF">CLV30_13413</name>
</gene>
<feature type="compositionally biased region" description="Low complexity" evidence="1">
    <location>
        <begin position="1156"/>
        <end position="1172"/>
    </location>
</feature>
<keyword evidence="2" id="KW-1133">Transmembrane helix</keyword>
<dbReference type="InterPro" id="IPR050834">
    <property type="entry name" value="Glycosyltransf_2"/>
</dbReference>
<keyword evidence="3" id="KW-0808">Transferase</keyword>
<protein>
    <submittedName>
        <fullName evidence="3">GT2 family glycosyltransferase</fullName>
    </submittedName>
</protein>
<feature type="transmembrane region" description="Helical" evidence="2">
    <location>
        <begin position="708"/>
        <end position="726"/>
    </location>
</feature>
<dbReference type="PANTHER" id="PTHR43685:SF3">
    <property type="entry name" value="SLR2126 PROTEIN"/>
    <property type="match status" value="1"/>
</dbReference>
<feature type="transmembrane region" description="Helical" evidence="2">
    <location>
        <begin position="526"/>
        <end position="547"/>
    </location>
</feature>
<feature type="compositionally biased region" description="Basic residues" evidence="1">
    <location>
        <begin position="1143"/>
        <end position="1152"/>
    </location>
</feature>
<feature type="region of interest" description="Disordered" evidence="1">
    <location>
        <begin position="409"/>
        <end position="433"/>
    </location>
</feature>
<dbReference type="Proteomes" id="UP000243528">
    <property type="component" value="Unassembled WGS sequence"/>
</dbReference>
<keyword evidence="4" id="KW-1185">Reference proteome</keyword>
<dbReference type="PANTHER" id="PTHR43685">
    <property type="entry name" value="GLYCOSYLTRANSFERASE"/>
    <property type="match status" value="1"/>
</dbReference>
<feature type="transmembrane region" description="Helical" evidence="2">
    <location>
        <begin position="738"/>
        <end position="757"/>
    </location>
</feature>
<organism evidence="3 4">
    <name type="scientific">Haloactinopolyspora alba</name>
    <dbReference type="NCBI Taxonomy" id="648780"/>
    <lineage>
        <taxon>Bacteria</taxon>
        <taxon>Bacillati</taxon>
        <taxon>Actinomycetota</taxon>
        <taxon>Actinomycetes</taxon>
        <taxon>Jiangellales</taxon>
        <taxon>Jiangellaceae</taxon>
        <taxon>Haloactinopolyspora</taxon>
    </lineage>
</organism>
<dbReference type="OrthoDB" id="3734530at2"/>
<feature type="compositionally biased region" description="Low complexity" evidence="1">
    <location>
        <begin position="1123"/>
        <end position="1137"/>
    </location>
</feature>
<dbReference type="RefSeq" id="WP_106540055.1">
    <property type="nucleotide sequence ID" value="NZ_PYGE01000034.1"/>
</dbReference>
<feature type="region of interest" description="Disordered" evidence="1">
    <location>
        <begin position="1"/>
        <end position="32"/>
    </location>
</feature>
<dbReference type="GO" id="GO:0016740">
    <property type="term" value="F:transferase activity"/>
    <property type="evidence" value="ECO:0007669"/>
    <property type="project" value="UniProtKB-KW"/>
</dbReference>
<dbReference type="EMBL" id="PYGE01000034">
    <property type="protein sequence ID" value="PSK91712.1"/>
    <property type="molecule type" value="Genomic_DNA"/>
</dbReference>
<sequence>MATDPLTATDSAANDSAATGPGPYTDPGVGTDAALDAFAGDMPDSAPVDPTELLTHDVTAVLVGHNGSRWLRETLDALAASQRMPDRILAVDTGSKDETPRLLTDALGAPAVVSADRTVGFGEAVAMGVAAADESARAAYGFGAGGARRTEWVWVLHDDSAPAPDALARLLECAVRHPEAGIIGPKVLDWRDGRQLLEIGLTVTGGGRRHTGLDRREYDQGQHDATREVLAVGSAGMLVRRDVWDELGGFDERLTLFRDDLDLGWRANEAGHAVVVCPDAVVHHAEAAAHGRRRLGATRDRPHLADRRNALYVLLANAPRRALPLVMLRIVLMGLGRSIGFLLGKQPALALEELAALLSAVGRPDKLIRARARRRRTRVRSAGEMRALFPPRGQQLRHTGENVLSMVTGAGGGTGHDVSGGRRAVSESEDDELPESDDTFLLRILLHPAVLLVAGLVVATLVAVRGLIGSGRLIGGALLASPSAAGDVWQVYTESWHGGGLGSAAASPPYLAVLGLVSSVVRNASVAVDLLLLGSVPLAAVTMYLLIRRLVSSKLLRVWVSGTYALLPATTGAIAAGRLGTAVAAVVTPLLVLAVLRTMGTPGRSGPGRAAWSAGLLLALTSAFVPLAWVLAAALGLLALATIFRDRRSLVRVGAMLVVTPVVFVPWTGSVLSDPTLLLTEPGLPGPGLSDTELAPWAVLLQHPGGPGAGPVWLGIGVVLAGWAALFRPDRRLRVHAAWAVAGVALVAGIAVSRLPVSGPTLETPVSGWPGYPAVVVGGALLVAAAIGADGARERLSSASFGWRQPVTVVVVAAAVLTPVAGLGWWVADGAGEPVQRRDPQILPAYVADEAARPDRVRTLVLNTADDGRVTYALLRESGPRLGDAATSPPPEEYGPLDDVVADVVSGRGGADGARLAEFAVRYVYLPAPYDPSLADTLDTVPGLVRASAPEGAAMWEINQPVARVWVAEPPAAGETDAPLADEDAEMVTIPSGKVSASGSIPEGAEGRRVVLSELADSGWTARLDGRELEPTTYAGWAQAFRLGPDGGELTVEYEGNRRAAWLWLQLGAVVVAVVLALPGIRRERGAVDDAADIDLDESSPRLPVPQVATAGASTDDGREPGEAAPGEAAPGEAAPAEPVPGTRRRPGRRRGGTGAPATEQPVAQDPQPAQDVAHDPPPTRPVAEDPQPTGQLTPPPPGWDPFERSGTAGRRSTRRERRQDAGSDEGAAPEQPREPDEAPGAEPVDDDASYRGRRAGGRSDDAETDGGGTYRGRRAASGKRAGGRRAKGRRGGEDS</sequence>
<feature type="compositionally biased region" description="Acidic residues" evidence="1">
    <location>
        <begin position="1238"/>
        <end position="1248"/>
    </location>
</feature>
<feature type="compositionally biased region" description="Low complexity" evidence="1">
    <location>
        <begin position="7"/>
        <end position="19"/>
    </location>
</feature>
<feature type="region of interest" description="Disordered" evidence="1">
    <location>
        <begin position="1092"/>
        <end position="1296"/>
    </location>
</feature>
<evidence type="ECO:0000256" key="1">
    <source>
        <dbReference type="SAM" id="MobiDB-lite"/>
    </source>
</evidence>
<keyword evidence="2" id="KW-0812">Transmembrane</keyword>
<reference evidence="3 4" key="1">
    <citation type="submission" date="2018-03" db="EMBL/GenBank/DDBJ databases">
        <title>Genomic Encyclopedia of Archaeal and Bacterial Type Strains, Phase II (KMG-II): from individual species to whole genera.</title>
        <authorList>
            <person name="Goeker M."/>
        </authorList>
    </citation>
    <scope>NUCLEOTIDE SEQUENCE [LARGE SCALE GENOMIC DNA]</scope>
    <source>
        <strain evidence="3 4">DSM 45211</strain>
    </source>
</reference>
<feature type="transmembrane region" description="Helical" evidence="2">
    <location>
        <begin position="616"/>
        <end position="643"/>
    </location>
</feature>
<feature type="transmembrane region" description="Helical" evidence="2">
    <location>
        <begin position="575"/>
        <end position="596"/>
    </location>
</feature>
<comment type="caution">
    <text evidence="3">The sequence shown here is derived from an EMBL/GenBank/DDBJ whole genome shotgun (WGS) entry which is preliminary data.</text>
</comment>